<sequence length="233" mass="24896">MSVNASRPFDDLVAVMDRLRSPGGCPWDAAQTHASLARHALEEAYELVETLETDDRAGMREELGDLLLQVVFNARVAHEHEREPFGIDDVVRDLTAKLVRRHPHVFADETYVDDASLTARWDAIKQEEKARTSCLDGVPLAQGALSRAQKVLSRAGRAGLAPTAALSLGVVVGDGAADVGAALLELVRHAAAVGVDAEGALREASRQVEAQVREAEEGQRAASAHGAGEARVK</sequence>
<organism evidence="3 4">
    <name type="scientific">Sanguibacter antarcticus</name>
    <dbReference type="NCBI Taxonomy" id="372484"/>
    <lineage>
        <taxon>Bacteria</taxon>
        <taxon>Bacillati</taxon>
        <taxon>Actinomycetota</taxon>
        <taxon>Actinomycetes</taxon>
        <taxon>Micrococcales</taxon>
        <taxon>Sanguibacteraceae</taxon>
        <taxon>Sanguibacter</taxon>
    </lineage>
</organism>
<comment type="caution">
    <text evidence="3">The sequence shown here is derived from an EMBL/GenBank/DDBJ whole genome shotgun (WGS) entry which is preliminary data.</text>
</comment>
<dbReference type="PANTHER" id="PTHR30522">
    <property type="entry name" value="NUCLEOSIDE TRIPHOSPHATE PYROPHOSPHOHYDROLASE"/>
    <property type="match status" value="1"/>
</dbReference>
<dbReference type="OrthoDB" id="9808939at2"/>
<evidence type="ECO:0000259" key="2">
    <source>
        <dbReference type="Pfam" id="PF03819"/>
    </source>
</evidence>
<dbReference type="GO" id="GO:0006203">
    <property type="term" value="P:dGTP catabolic process"/>
    <property type="evidence" value="ECO:0007669"/>
    <property type="project" value="TreeGrafter"/>
</dbReference>
<dbReference type="SUPFAM" id="SSF101386">
    <property type="entry name" value="all-alpha NTP pyrophosphatases"/>
    <property type="match status" value="1"/>
</dbReference>
<dbReference type="AlphaFoldDB" id="A0A2A9E2M5"/>
<dbReference type="Proteomes" id="UP000225548">
    <property type="component" value="Unassembled WGS sequence"/>
</dbReference>
<dbReference type="GO" id="GO:0047429">
    <property type="term" value="F:nucleoside triphosphate diphosphatase activity"/>
    <property type="evidence" value="ECO:0007669"/>
    <property type="project" value="TreeGrafter"/>
</dbReference>
<evidence type="ECO:0000313" key="4">
    <source>
        <dbReference type="Proteomes" id="UP000225548"/>
    </source>
</evidence>
<dbReference type="InterPro" id="IPR004518">
    <property type="entry name" value="MazG-like_dom"/>
</dbReference>
<accession>A0A2A9E2M5</accession>
<keyword evidence="4" id="KW-1185">Reference proteome</keyword>
<reference evidence="3 4" key="1">
    <citation type="submission" date="2017-10" db="EMBL/GenBank/DDBJ databases">
        <title>Sequencing the genomes of 1000 actinobacteria strains.</title>
        <authorList>
            <person name="Klenk H.-P."/>
        </authorList>
    </citation>
    <scope>NUCLEOTIDE SEQUENCE [LARGE SCALE GENOMIC DNA]</scope>
    <source>
        <strain evidence="3 4">DSM 18966</strain>
    </source>
</reference>
<dbReference type="NCBIfam" id="TIGR00444">
    <property type="entry name" value="mazG"/>
    <property type="match status" value="1"/>
</dbReference>
<evidence type="ECO:0000256" key="1">
    <source>
        <dbReference type="SAM" id="MobiDB-lite"/>
    </source>
</evidence>
<dbReference type="GO" id="GO:0046061">
    <property type="term" value="P:dATP catabolic process"/>
    <property type="evidence" value="ECO:0007669"/>
    <property type="project" value="TreeGrafter"/>
</dbReference>
<dbReference type="GO" id="GO:0046076">
    <property type="term" value="P:dTTP catabolic process"/>
    <property type="evidence" value="ECO:0007669"/>
    <property type="project" value="TreeGrafter"/>
</dbReference>
<dbReference type="InterPro" id="IPR011551">
    <property type="entry name" value="NTP_PyrPHydrolase_MazG"/>
</dbReference>
<dbReference type="GO" id="GO:0046081">
    <property type="term" value="P:dUTP catabolic process"/>
    <property type="evidence" value="ECO:0007669"/>
    <property type="project" value="TreeGrafter"/>
</dbReference>
<dbReference type="Gene3D" id="1.10.287.1080">
    <property type="entry name" value="MazG-like"/>
    <property type="match status" value="1"/>
</dbReference>
<dbReference type="EMBL" id="PDJG01000001">
    <property type="protein sequence ID" value="PFG32440.1"/>
    <property type="molecule type" value="Genomic_DNA"/>
</dbReference>
<name>A0A2A9E2M5_9MICO</name>
<feature type="region of interest" description="Disordered" evidence="1">
    <location>
        <begin position="211"/>
        <end position="233"/>
    </location>
</feature>
<dbReference type="GO" id="GO:0046052">
    <property type="term" value="P:UTP catabolic process"/>
    <property type="evidence" value="ECO:0007669"/>
    <property type="project" value="TreeGrafter"/>
</dbReference>
<dbReference type="PANTHER" id="PTHR30522:SF0">
    <property type="entry name" value="NUCLEOSIDE TRIPHOSPHATE PYROPHOSPHOHYDROLASE"/>
    <property type="match status" value="1"/>
</dbReference>
<evidence type="ECO:0000313" key="3">
    <source>
        <dbReference type="EMBL" id="PFG32440.1"/>
    </source>
</evidence>
<dbReference type="FunFam" id="1.10.287.1080:FF:000001">
    <property type="entry name" value="Nucleoside triphosphate pyrophosphohydrolase"/>
    <property type="match status" value="1"/>
</dbReference>
<gene>
    <name evidence="3" type="ORF">ATL42_0279</name>
</gene>
<dbReference type="Pfam" id="PF03819">
    <property type="entry name" value="MazG"/>
    <property type="match status" value="1"/>
</dbReference>
<keyword evidence="3" id="KW-0378">Hydrolase</keyword>
<protein>
    <submittedName>
        <fullName evidence="3">XTP/dITP diphosphohydrolase</fullName>
    </submittedName>
</protein>
<dbReference type="GO" id="GO:0006950">
    <property type="term" value="P:response to stress"/>
    <property type="evidence" value="ECO:0007669"/>
    <property type="project" value="UniProtKB-ARBA"/>
</dbReference>
<dbReference type="InterPro" id="IPR048015">
    <property type="entry name" value="NTP-PPase_MazG-like_N"/>
</dbReference>
<dbReference type="GO" id="GO:0046047">
    <property type="term" value="P:TTP catabolic process"/>
    <property type="evidence" value="ECO:0007669"/>
    <property type="project" value="TreeGrafter"/>
</dbReference>
<dbReference type="CDD" id="cd11528">
    <property type="entry name" value="NTP-PPase_MazG_Nterm"/>
    <property type="match status" value="1"/>
</dbReference>
<feature type="domain" description="NTP pyrophosphohydrolase MazG-like" evidence="2">
    <location>
        <begin position="31"/>
        <end position="106"/>
    </location>
</feature>
<proteinExistence type="predicted"/>